<dbReference type="EMBL" id="VIKU02000005">
    <property type="protein sequence ID" value="NHF61031.1"/>
    <property type="molecule type" value="Genomic_DNA"/>
</dbReference>
<reference evidence="1" key="1">
    <citation type="submission" date="2019-07" db="EMBL/GenBank/DDBJ databases">
        <authorList>
            <person name="De-Chao Zhang Q."/>
        </authorList>
    </citation>
    <scope>NUCLEOTIDE SEQUENCE</scope>
    <source>
        <strain evidence="1">TP-CH-4</strain>
    </source>
</reference>
<evidence type="ECO:0000313" key="2">
    <source>
        <dbReference type="Proteomes" id="UP000707206"/>
    </source>
</evidence>
<proteinExistence type="predicted"/>
<dbReference type="Proteomes" id="UP000707206">
    <property type="component" value="Unassembled WGS sequence"/>
</dbReference>
<organism evidence="1 2">
    <name type="scientific">Pelagihabitans pacificus</name>
    <dbReference type="NCBI Taxonomy" id="2696054"/>
    <lineage>
        <taxon>Bacteria</taxon>
        <taxon>Pseudomonadati</taxon>
        <taxon>Bacteroidota</taxon>
        <taxon>Flavobacteriia</taxon>
        <taxon>Flavobacteriales</taxon>
        <taxon>Flavobacteriaceae</taxon>
        <taxon>Pelagihabitans</taxon>
    </lineage>
</organism>
<keyword evidence="2" id="KW-1185">Reference proteome</keyword>
<protein>
    <submittedName>
        <fullName evidence="1">Uncharacterized protein</fullName>
    </submittedName>
</protein>
<comment type="caution">
    <text evidence="1">The sequence shown here is derived from an EMBL/GenBank/DDBJ whole genome shotgun (WGS) entry which is preliminary data.</text>
</comment>
<evidence type="ECO:0000313" key="1">
    <source>
        <dbReference type="EMBL" id="NHF61031.1"/>
    </source>
</evidence>
<dbReference type="RefSeq" id="WP_152575519.1">
    <property type="nucleotide sequence ID" value="NZ_VIKU02000005.1"/>
</dbReference>
<sequence>MRTLFVLILAMTTIHAQQNIPKSIRKEALLALSHYPLLEQTDITFKFKKKLHKSIMKAQPKFGALFKSRRKRGYVILISESFQLGDSLFRTKNLDSDILIGWLGHELGHIMDYRNRSNLNLIGFGINYYFSKQFIKEAERAADGYAVAAGLAPYILKAKNFILNKAGISKKYRNRIKELYLSPDEIMVLVKQLEETKETE</sequence>
<accession>A0A967B2W1</accession>
<name>A0A967B2W1_9FLAO</name>
<reference evidence="1" key="2">
    <citation type="submission" date="2020-03" db="EMBL/GenBank/DDBJ databases">
        <title>Flavobacteriaceae bacterium strain TP-CH-4, a member of the family Flavobacteriaceae isolated from a deep-sea seamount.</title>
        <authorList>
            <person name="Zhang D.-C."/>
        </authorList>
    </citation>
    <scope>NUCLEOTIDE SEQUENCE</scope>
    <source>
        <strain evidence="1">TP-CH-4</strain>
    </source>
</reference>
<gene>
    <name evidence="1" type="ORF">FK220_016890</name>
</gene>
<dbReference type="AlphaFoldDB" id="A0A967B2W1"/>